<comment type="caution">
    <text evidence="2">The sequence shown here is derived from an EMBL/GenBank/DDBJ whole genome shotgun (WGS) entry which is preliminary data.</text>
</comment>
<dbReference type="Pfam" id="PF07883">
    <property type="entry name" value="Cupin_2"/>
    <property type="match status" value="1"/>
</dbReference>
<dbReference type="Proteomes" id="UP000322619">
    <property type="component" value="Unassembled WGS sequence"/>
</dbReference>
<feature type="domain" description="Cupin type-2" evidence="1">
    <location>
        <begin position="35"/>
        <end position="98"/>
    </location>
</feature>
<dbReference type="CDD" id="cd06981">
    <property type="entry name" value="cupin_reut_a1446"/>
    <property type="match status" value="1"/>
</dbReference>
<sequence length="99" mass="11290">MNIYEMPGFPMENEVTSVLAQNDVVRIERIVSTGQTSDWYDQAETEYVILLEGRAQLVFEGNKTVVLVKGDTLLIPPHQKHRVAYTSADPPCIWLCVFY</sequence>
<gene>
    <name evidence="2" type="ORF">FXB42_13005</name>
</gene>
<dbReference type="RefSeq" id="WP_148638144.1">
    <property type="nucleotide sequence ID" value="NZ_CP097897.1"/>
</dbReference>
<dbReference type="Gene3D" id="2.60.120.10">
    <property type="entry name" value="Jelly Rolls"/>
    <property type="match status" value="1"/>
</dbReference>
<dbReference type="InterPro" id="IPR013096">
    <property type="entry name" value="Cupin_2"/>
</dbReference>
<dbReference type="InterPro" id="IPR014710">
    <property type="entry name" value="RmlC-like_jellyroll"/>
</dbReference>
<evidence type="ECO:0000313" key="2">
    <source>
        <dbReference type="EMBL" id="TYC84241.1"/>
    </source>
</evidence>
<evidence type="ECO:0000313" key="3">
    <source>
        <dbReference type="Proteomes" id="UP000322619"/>
    </source>
</evidence>
<accession>A0A5D0WKL8</accession>
<reference evidence="2 3" key="1">
    <citation type="submission" date="2019-08" db="EMBL/GenBank/DDBJ databases">
        <title>Isolation and enrichment of carboxydotrophic bacteria from anaerobic sludge for the production of bio-based chemicals from syngas.</title>
        <authorList>
            <person name="Antares A.L."/>
            <person name="Moreira J."/>
            <person name="Diender M."/>
            <person name="Parshina S.N."/>
            <person name="Stams A.J.M."/>
            <person name="Alves M."/>
            <person name="Alves J.I."/>
            <person name="Sousa D.Z."/>
        </authorList>
    </citation>
    <scope>NUCLEOTIDE SEQUENCE [LARGE SCALE GENOMIC DNA]</scope>
    <source>
        <strain evidence="2 3">JM</strain>
    </source>
</reference>
<protein>
    <submittedName>
        <fullName evidence="2">Cupin domain-containing protein</fullName>
    </submittedName>
</protein>
<dbReference type="AlphaFoldDB" id="A0A5D0WKL8"/>
<dbReference type="EMBL" id="VSLA01000026">
    <property type="protein sequence ID" value="TYC84241.1"/>
    <property type="molecule type" value="Genomic_DNA"/>
</dbReference>
<evidence type="ECO:0000259" key="1">
    <source>
        <dbReference type="Pfam" id="PF07883"/>
    </source>
</evidence>
<proteinExistence type="predicted"/>
<name>A0A5D0WKL8_9FIRM</name>
<dbReference type="InterPro" id="IPR011051">
    <property type="entry name" value="RmlC_Cupin_sf"/>
</dbReference>
<dbReference type="SUPFAM" id="SSF51182">
    <property type="entry name" value="RmlC-like cupins"/>
    <property type="match status" value="1"/>
</dbReference>
<organism evidence="2 3">
    <name type="scientific">Acetobacterium wieringae</name>
    <dbReference type="NCBI Taxonomy" id="52694"/>
    <lineage>
        <taxon>Bacteria</taxon>
        <taxon>Bacillati</taxon>
        <taxon>Bacillota</taxon>
        <taxon>Clostridia</taxon>
        <taxon>Eubacteriales</taxon>
        <taxon>Eubacteriaceae</taxon>
        <taxon>Acetobacterium</taxon>
    </lineage>
</organism>